<accession>A0A6B8KE03</accession>
<reference evidence="2 3" key="1">
    <citation type="submission" date="2019-11" db="EMBL/GenBank/DDBJ databases">
        <title>The genome sequence of Methylocystis heyeri.</title>
        <authorList>
            <person name="Oshkin I.Y."/>
            <person name="Miroshnikov K."/>
            <person name="Dedysh S.N."/>
        </authorList>
    </citation>
    <scope>NUCLEOTIDE SEQUENCE [LARGE SCALE GENOMIC DNA]</scope>
    <source>
        <strain evidence="2 3">H2</strain>
    </source>
</reference>
<evidence type="ECO:0000313" key="3">
    <source>
        <dbReference type="Proteomes" id="UP000309061"/>
    </source>
</evidence>
<name>A0A6B8KE03_9HYPH</name>
<dbReference type="InterPro" id="IPR002035">
    <property type="entry name" value="VWF_A"/>
</dbReference>
<dbReference type="KEGG" id="mhey:H2LOC_009560"/>
<evidence type="ECO:0000259" key="1">
    <source>
        <dbReference type="PROSITE" id="PS50234"/>
    </source>
</evidence>
<dbReference type="InterPro" id="IPR028087">
    <property type="entry name" value="Tad_N"/>
</dbReference>
<dbReference type="InterPro" id="IPR036465">
    <property type="entry name" value="vWFA_dom_sf"/>
</dbReference>
<dbReference type="Proteomes" id="UP000309061">
    <property type="component" value="Chromosome"/>
</dbReference>
<feature type="domain" description="VWFA" evidence="1">
    <location>
        <begin position="511"/>
        <end position="688"/>
    </location>
</feature>
<proteinExistence type="predicted"/>
<dbReference type="PROSITE" id="PS50234">
    <property type="entry name" value="VWFA"/>
    <property type="match status" value="1"/>
</dbReference>
<organism evidence="2 3">
    <name type="scientific">Methylocystis heyeri</name>
    <dbReference type="NCBI Taxonomy" id="391905"/>
    <lineage>
        <taxon>Bacteria</taxon>
        <taxon>Pseudomonadati</taxon>
        <taxon>Pseudomonadota</taxon>
        <taxon>Alphaproteobacteria</taxon>
        <taxon>Hyphomicrobiales</taxon>
        <taxon>Methylocystaceae</taxon>
        <taxon>Methylocystis</taxon>
    </lineage>
</organism>
<dbReference type="SUPFAM" id="SSF53300">
    <property type="entry name" value="vWA-like"/>
    <property type="match status" value="1"/>
</dbReference>
<evidence type="ECO:0000313" key="2">
    <source>
        <dbReference type="EMBL" id="QGM45929.1"/>
    </source>
</evidence>
<keyword evidence="3" id="KW-1185">Reference proteome</keyword>
<dbReference type="Gene3D" id="3.40.50.410">
    <property type="entry name" value="von Willebrand factor, type A domain"/>
    <property type="match status" value="2"/>
</dbReference>
<gene>
    <name evidence="2" type="ORF">H2LOC_009560</name>
</gene>
<dbReference type="EMBL" id="CP046052">
    <property type="protein sequence ID" value="QGM45929.1"/>
    <property type="molecule type" value="Genomic_DNA"/>
</dbReference>
<dbReference type="OrthoDB" id="7522752at2"/>
<sequence>MKTMDNETRPSAAPIRDLRAALKERSGSVAILFALAAVPLMLALGVAADYARTASLKSRLQQAADAAVLSAGARSALTQAARQQIVLNALQANLGSLASTVNLQATESEPLPGTYTVNVTATLPTTVMKIAHINSLNVSVTSTAQTIGVSSQAPLELALALDNTGSMMNNMSDLKSAATTLVQTVMSAGQNGSVRVSVVPYVAAVNPGLTDMSMVDTTAGSPWNGNWYVWTWLTQNSGCTPNWGSSSGGGGSGGAGAGGSGDANDLIEMINPFRRIAQELFGVASAHAASSGITPNTIPPLLTYSWKSPQTKKTYTVPNGFLTVGKDIWGLHSTGGCEWLENPGPGVISNYDLFSRVMTSTGKAATWKGCVEARPTKTDVSWYNGTYGTSLTASQDYDVTDTPPSASDPLSKFVPYFWPDEPDYSPFTWSTVAAGAYSSTTKGFHNNYLYDGTIPNNWGWAALSYPNWSGGQYLLKYDGTTKAAIIQETPDAAGYTYGPNAGCPDPVVRLTNNQGNVISAISNLNYWMSGGTVISEGLMWAWRTLSPNAPYSDGKAYNTPGVQKVIVLMTDGVNELIDNGNNSTSINTPNVSDYSAYGYLGANRLWSANSAQTYTAAATYFDNRLTAACTNAKAAGVKIYTVMFNHAGFLTTAQQNHVTSLLQQCASQPTYAYLATDSVSLNSAFSAIASSATAAPLHLTK</sequence>
<protein>
    <recommendedName>
        <fullName evidence="1">VWFA domain-containing protein</fullName>
    </recommendedName>
</protein>
<dbReference type="AlphaFoldDB" id="A0A6B8KE03"/>
<dbReference type="Pfam" id="PF13400">
    <property type="entry name" value="Tad"/>
    <property type="match status" value="1"/>
</dbReference>